<keyword evidence="2" id="KW-1185">Reference proteome</keyword>
<protein>
    <submittedName>
        <fullName evidence="1">Uncharacterized protein</fullName>
    </submittedName>
</protein>
<reference evidence="1" key="1">
    <citation type="submission" date="2019-12" db="EMBL/GenBank/DDBJ databases">
        <title>Genome sequence of Babesia ovis.</title>
        <authorList>
            <person name="Yamagishi J."/>
            <person name="Sevinc F."/>
            <person name="Xuan X."/>
        </authorList>
    </citation>
    <scope>NUCLEOTIDE SEQUENCE</scope>
    <source>
        <strain evidence="1">Selcuk</strain>
    </source>
</reference>
<proteinExistence type="predicted"/>
<evidence type="ECO:0000313" key="1">
    <source>
        <dbReference type="EMBL" id="GFE55277.1"/>
    </source>
</evidence>
<comment type="caution">
    <text evidence="1">The sequence shown here is derived from an EMBL/GenBank/DDBJ whole genome shotgun (WGS) entry which is preliminary data.</text>
</comment>
<organism evidence="1 2">
    <name type="scientific">Babesia ovis</name>
    <dbReference type="NCBI Taxonomy" id="5869"/>
    <lineage>
        <taxon>Eukaryota</taxon>
        <taxon>Sar</taxon>
        <taxon>Alveolata</taxon>
        <taxon>Apicomplexa</taxon>
        <taxon>Aconoidasida</taxon>
        <taxon>Piroplasmida</taxon>
        <taxon>Babesiidae</taxon>
        <taxon>Babesia</taxon>
    </lineage>
</organism>
<gene>
    <name evidence="1" type="ORF">BaOVIS_026810</name>
</gene>
<name>A0A9W5TED0_BABOV</name>
<dbReference type="OrthoDB" id="361063at2759"/>
<accession>A0A9W5TED0</accession>
<sequence length="300" mass="32974">MTSINLQLLRRLNVVGCDAVASVVRRCIREGVTGKDELAHISATVLQHLPNLGANDIVSILSSLSKAHYRNFHLFSALVERLEQLPPLPLRESCSILRFFSRFHFTNTALVMRCTDVINKNLDKLRPSDICEVLHSLTKLRYCNDELIQALVAKGLENLATFDDLLLVNFVTGCSKANVSDTTVDALCHELRSRAGTLGPLEVLRSLLALSRFKSHPDAKIAAQSVIKGLNCSRFTLLQLTLALEAINALGCDGRDRVKRALELKRDAYPIVPPELVPRIEAAMAAEPAEQGDASTDVSV</sequence>
<dbReference type="Proteomes" id="UP001057455">
    <property type="component" value="Unassembled WGS sequence"/>
</dbReference>
<evidence type="ECO:0000313" key="2">
    <source>
        <dbReference type="Proteomes" id="UP001057455"/>
    </source>
</evidence>
<dbReference type="AlphaFoldDB" id="A0A9W5TED0"/>
<dbReference type="EMBL" id="BLIY01000018">
    <property type="protein sequence ID" value="GFE55277.1"/>
    <property type="molecule type" value="Genomic_DNA"/>
</dbReference>